<reference evidence="1 2" key="1">
    <citation type="journal article" date="2018" name="PLoS Genet.">
        <title>Population sequencing reveals clonal diversity and ancestral inbreeding in the grapevine cultivar Chardonnay.</title>
        <authorList>
            <person name="Roach M.J."/>
            <person name="Johnson D.L."/>
            <person name="Bohlmann J."/>
            <person name="van Vuuren H.J."/>
            <person name="Jones S.J."/>
            <person name="Pretorius I.S."/>
            <person name="Schmidt S.A."/>
            <person name="Borneman A.R."/>
        </authorList>
    </citation>
    <scope>NUCLEOTIDE SEQUENCE [LARGE SCALE GENOMIC DNA]</scope>
    <source>
        <strain evidence="2">cv. Chardonnay</strain>
        <tissue evidence="1">Leaf</tissue>
    </source>
</reference>
<proteinExistence type="predicted"/>
<dbReference type="PANTHER" id="PTHR33116:SF78">
    <property type="entry name" value="OS12G0587133 PROTEIN"/>
    <property type="match status" value="1"/>
</dbReference>
<protein>
    <submittedName>
        <fullName evidence="1">Putative ribonuclease H protein</fullName>
    </submittedName>
</protein>
<comment type="caution">
    <text evidence="1">The sequence shown here is derived from an EMBL/GenBank/DDBJ whole genome shotgun (WGS) entry which is preliminary data.</text>
</comment>
<sequence length="171" mass="19573">MPAILGFTSPFFPTIETLSTIMLRDFLWGGGNLERKPHLVRWELVCLSKKKGGLGVKCLSTFNKALLCKWNWRFANERGVLWNQVIRGKYGEERGGWCFREMREAYDVGLWKGIKMESDIVRTRISFSVAVDEKAWLVDIWDSSTEGVGGDGILASLDPLMIGRWRRRKAS</sequence>
<dbReference type="AlphaFoldDB" id="A0A438EN94"/>
<accession>A0A438EN94</accession>
<gene>
    <name evidence="1" type="primary">VvCHDh000004_970</name>
    <name evidence="1" type="ORF">CK203_087484</name>
</gene>
<dbReference type="Proteomes" id="UP000288805">
    <property type="component" value="Unassembled WGS sequence"/>
</dbReference>
<dbReference type="EMBL" id="QGNW01001231">
    <property type="protein sequence ID" value="RVW49206.1"/>
    <property type="molecule type" value="Genomic_DNA"/>
</dbReference>
<name>A0A438EN94_VITVI</name>
<evidence type="ECO:0000313" key="2">
    <source>
        <dbReference type="Proteomes" id="UP000288805"/>
    </source>
</evidence>
<evidence type="ECO:0000313" key="1">
    <source>
        <dbReference type="EMBL" id="RVW49206.1"/>
    </source>
</evidence>
<dbReference type="PANTHER" id="PTHR33116">
    <property type="entry name" value="REVERSE TRANSCRIPTASE ZINC-BINDING DOMAIN-CONTAINING PROTEIN-RELATED-RELATED"/>
    <property type="match status" value="1"/>
</dbReference>
<organism evidence="1 2">
    <name type="scientific">Vitis vinifera</name>
    <name type="common">Grape</name>
    <dbReference type="NCBI Taxonomy" id="29760"/>
    <lineage>
        <taxon>Eukaryota</taxon>
        <taxon>Viridiplantae</taxon>
        <taxon>Streptophyta</taxon>
        <taxon>Embryophyta</taxon>
        <taxon>Tracheophyta</taxon>
        <taxon>Spermatophyta</taxon>
        <taxon>Magnoliopsida</taxon>
        <taxon>eudicotyledons</taxon>
        <taxon>Gunneridae</taxon>
        <taxon>Pentapetalae</taxon>
        <taxon>rosids</taxon>
        <taxon>Vitales</taxon>
        <taxon>Vitaceae</taxon>
        <taxon>Viteae</taxon>
        <taxon>Vitis</taxon>
    </lineage>
</organism>